<organism evidence="1 2">
    <name type="scientific">Pleomassaria siparia CBS 279.74</name>
    <dbReference type="NCBI Taxonomy" id="1314801"/>
    <lineage>
        <taxon>Eukaryota</taxon>
        <taxon>Fungi</taxon>
        <taxon>Dikarya</taxon>
        <taxon>Ascomycota</taxon>
        <taxon>Pezizomycotina</taxon>
        <taxon>Dothideomycetes</taxon>
        <taxon>Pleosporomycetidae</taxon>
        <taxon>Pleosporales</taxon>
        <taxon>Pleomassariaceae</taxon>
        <taxon>Pleomassaria</taxon>
    </lineage>
</organism>
<protein>
    <recommendedName>
        <fullName evidence="3">Reverse transcriptase Ty1/copia-type domain-containing protein</fullName>
    </recommendedName>
</protein>
<sequence length="386" mass="44094">MPLRRDGVITTAGAPFKESDRTEIEALIANSTFQVLSYNPHKHIGRIFNLRLVQEVKGKSTQPYKKLRLVLAGHSDTEKEEILTQSPTIQRISQRLLLAISVSLIASYGMQCKLRDITQAYIQSTNKLLRTLYAKLLKELRDKFPSDTILRIFKTYHNYYKDKLRMRVSSYDPCLLITEEGENPFSITSLQTNNTLSIITLDFSHREEEELHRATLRAKPKTILSRDQPLEFNSRKITYTDRRISLQQKGQAKHLRTKYVEQRARGAYIALVCQPKALDRTKLFIFTDSLFANNKDLSSQLSFLIILANERRTGDTSKLYGIVRGFNSAIALSTTLQQIINGKNNPADAFTKKAPNPALKQLISLNTLNIQVEAFVQREGSTRTEK</sequence>
<evidence type="ECO:0000313" key="1">
    <source>
        <dbReference type="EMBL" id="KAF2708142.1"/>
    </source>
</evidence>
<keyword evidence="2" id="KW-1185">Reference proteome</keyword>
<evidence type="ECO:0000313" key="2">
    <source>
        <dbReference type="Proteomes" id="UP000799428"/>
    </source>
</evidence>
<dbReference type="Proteomes" id="UP000799428">
    <property type="component" value="Unassembled WGS sequence"/>
</dbReference>
<accession>A0A6G1K6Q8</accession>
<gene>
    <name evidence="1" type="ORF">K504DRAFT_477586</name>
</gene>
<dbReference type="EMBL" id="MU005772">
    <property type="protein sequence ID" value="KAF2708142.1"/>
    <property type="molecule type" value="Genomic_DNA"/>
</dbReference>
<proteinExistence type="predicted"/>
<dbReference type="AlphaFoldDB" id="A0A6G1K6Q8"/>
<evidence type="ECO:0008006" key="3">
    <source>
        <dbReference type="Google" id="ProtNLM"/>
    </source>
</evidence>
<dbReference type="OrthoDB" id="3938585at2759"/>
<name>A0A6G1K6Q8_9PLEO</name>
<reference evidence="1" key="1">
    <citation type="journal article" date="2020" name="Stud. Mycol.">
        <title>101 Dothideomycetes genomes: a test case for predicting lifestyles and emergence of pathogens.</title>
        <authorList>
            <person name="Haridas S."/>
            <person name="Albert R."/>
            <person name="Binder M."/>
            <person name="Bloem J."/>
            <person name="Labutti K."/>
            <person name="Salamov A."/>
            <person name="Andreopoulos B."/>
            <person name="Baker S."/>
            <person name="Barry K."/>
            <person name="Bills G."/>
            <person name="Bluhm B."/>
            <person name="Cannon C."/>
            <person name="Castanera R."/>
            <person name="Culley D."/>
            <person name="Daum C."/>
            <person name="Ezra D."/>
            <person name="Gonzalez J."/>
            <person name="Henrissat B."/>
            <person name="Kuo A."/>
            <person name="Liang C."/>
            <person name="Lipzen A."/>
            <person name="Lutzoni F."/>
            <person name="Magnuson J."/>
            <person name="Mondo S."/>
            <person name="Nolan M."/>
            <person name="Ohm R."/>
            <person name="Pangilinan J."/>
            <person name="Park H.-J."/>
            <person name="Ramirez L."/>
            <person name="Alfaro M."/>
            <person name="Sun H."/>
            <person name="Tritt A."/>
            <person name="Yoshinaga Y."/>
            <person name="Zwiers L.-H."/>
            <person name="Turgeon B."/>
            <person name="Goodwin S."/>
            <person name="Spatafora J."/>
            <person name="Crous P."/>
            <person name="Grigoriev I."/>
        </authorList>
    </citation>
    <scope>NUCLEOTIDE SEQUENCE</scope>
    <source>
        <strain evidence="1">CBS 279.74</strain>
    </source>
</reference>